<dbReference type="PANTHER" id="PTHR31125:SF8">
    <property type="entry name" value="F20P5.22 PROTEIN"/>
    <property type="match status" value="1"/>
</dbReference>
<evidence type="ECO:0000313" key="2">
    <source>
        <dbReference type="Proteomes" id="UP000694240"/>
    </source>
</evidence>
<dbReference type="InterPro" id="IPR009544">
    <property type="entry name" value="DUF1163"/>
</dbReference>
<protein>
    <submittedName>
        <fullName evidence="1">Uncharacterized protein</fullName>
    </submittedName>
</protein>
<sequence length="220" mass="25139">MYNYSRSPGFYTEKEVSIKCMKKEMNEVSMKKEVKEVSSVVDLIRVGRNSLMVIAIIQDSHEIPVPKIELASMDFTVHNITQTRLSANWDLSIRIPNDLPGQYICLQGDLQASFLYKNVTLATSSPQKYYNLKYQTPQLLTVSALVYDKDISFSIRKDIIEDIKKKKEVQFVSRFSLTDCRKNTTGVMSYACDEVTLRFEPGSELKATTVFGNYPNCINI</sequence>
<reference evidence="1 2" key="1">
    <citation type="submission" date="2020-12" db="EMBL/GenBank/DDBJ databases">
        <title>Concerted genomic and epigenomic changes stabilize Arabidopsis allopolyploids.</title>
        <authorList>
            <person name="Chen Z."/>
        </authorList>
    </citation>
    <scope>NUCLEOTIDE SEQUENCE [LARGE SCALE GENOMIC DNA]</scope>
    <source>
        <strain evidence="1">Allo738</strain>
        <tissue evidence="1">Leaf</tissue>
    </source>
</reference>
<comment type="caution">
    <text evidence="1">The sequence shown here is derived from an EMBL/GenBank/DDBJ whole genome shotgun (WGS) entry which is preliminary data.</text>
</comment>
<dbReference type="AlphaFoldDB" id="A0A8T2BSC1"/>
<evidence type="ECO:0000313" key="1">
    <source>
        <dbReference type="EMBL" id="KAG7586501.1"/>
    </source>
</evidence>
<dbReference type="EMBL" id="JAEFBK010000007">
    <property type="protein sequence ID" value="KAG7586501.1"/>
    <property type="molecule type" value="Genomic_DNA"/>
</dbReference>
<keyword evidence="2" id="KW-1185">Reference proteome</keyword>
<accession>A0A8T2BSC1</accession>
<proteinExistence type="predicted"/>
<gene>
    <name evidence="1" type="ORF">ISN45_Aa02g017970</name>
</gene>
<dbReference type="Proteomes" id="UP000694240">
    <property type="component" value="Chromosome 7"/>
</dbReference>
<organism evidence="1 2">
    <name type="scientific">Arabidopsis thaliana x Arabidopsis arenosa</name>
    <dbReference type="NCBI Taxonomy" id="1240361"/>
    <lineage>
        <taxon>Eukaryota</taxon>
        <taxon>Viridiplantae</taxon>
        <taxon>Streptophyta</taxon>
        <taxon>Embryophyta</taxon>
        <taxon>Tracheophyta</taxon>
        <taxon>Spermatophyta</taxon>
        <taxon>Magnoliopsida</taxon>
        <taxon>eudicotyledons</taxon>
        <taxon>Gunneridae</taxon>
        <taxon>Pentapetalae</taxon>
        <taxon>rosids</taxon>
        <taxon>malvids</taxon>
        <taxon>Brassicales</taxon>
        <taxon>Brassicaceae</taxon>
        <taxon>Camelineae</taxon>
        <taxon>Arabidopsis</taxon>
    </lineage>
</organism>
<dbReference type="PANTHER" id="PTHR31125">
    <property type="entry name" value="F20P5.22 PROTEIN-RELATED"/>
    <property type="match status" value="1"/>
</dbReference>
<dbReference type="Pfam" id="PF06651">
    <property type="entry name" value="DUF1163"/>
    <property type="match status" value="1"/>
</dbReference>
<name>A0A8T2BSC1_9BRAS</name>